<dbReference type="PANTHER" id="PTHR30349:SF64">
    <property type="entry name" value="PROPHAGE INTEGRASE INTD-RELATED"/>
    <property type="match status" value="1"/>
</dbReference>
<dbReference type="Gene3D" id="1.10.150.130">
    <property type="match status" value="1"/>
</dbReference>
<feature type="domain" description="Core-binding (CB)" evidence="7">
    <location>
        <begin position="1"/>
        <end position="78"/>
    </location>
</feature>
<evidence type="ECO:0000256" key="4">
    <source>
        <dbReference type="ARBA" id="ARBA00023172"/>
    </source>
</evidence>
<dbReference type="GO" id="GO:0006310">
    <property type="term" value="P:DNA recombination"/>
    <property type="evidence" value="ECO:0007669"/>
    <property type="project" value="UniProtKB-KW"/>
</dbReference>
<reference evidence="8" key="1">
    <citation type="submission" date="2020-10" db="EMBL/GenBank/DDBJ databases">
        <authorList>
            <person name="Gilroy R."/>
        </authorList>
    </citation>
    <scope>NUCLEOTIDE SEQUENCE</scope>
    <source>
        <strain evidence="8">B3-1481</strain>
    </source>
</reference>
<dbReference type="InterPro" id="IPR002104">
    <property type="entry name" value="Integrase_catalytic"/>
</dbReference>
<dbReference type="GO" id="GO:0015074">
    <property type="term" value="P:DNA integration"/>
    <property type="evidence" value="ECO:0007669"/>
    <property type="project" value="UniProtKB-KW"/>
</dbReference>
<evidence type="ECO:0000259" key="6">
    <source>
        <dbReference type="PROSITE" id="PS51898"/>
    </source>
</evidence>
<evidence type="ECO:0000256" key="3">
    <source>
        <dbReference type="ARBA" id="ARBA00023125"/>
    </source>
</evidence>
<dbReference type="InterPro" id="IPR050090">
    <property type="entry name" value="Tyrosine_recombinase_XerCD"/>
</dbReference>
<dbReference type="Pfam" id="PF13102">
    <property type="entry name" value="Phage_int_SAM_5"/>
    <property type="match status" value="1"/>
</dbReference>
<dbReference type="SUPFAM" id="SSF56349">
    <property type="entry name" value="DNA breaking-rejoining enzymes"/>
    <property type="match status" value="1"/>
</dbReference>
<dbReference type="EMBL" id="JADILW010000104">
    <property type="protein sequence ID" value="MBO8480829.1"/>
    <property type="molecule type" value="Genomic_DNA"/>
</dbReference>
<keyword evidence="2" id="KW-0229">DNA integration</keyword>
<evidence type="ECO:0000256" key="2">
    <source>
        <dbReference type="ARBA" id="ARBA00022908"/>
    </source>
</evidence>
<evidence type="ECO:0000259" key="7">
    <source>
        <dbReference type="PROSITE" id="PS51900"/>
    </source>
</evidence>
<name>A0A9D9NP10_9BACT</name>
<gene>
    <name evidence="8" type="ORF">IAB76_06975</name>
</gene>
<evidence type="ECO:0000256" key="1">
    <source>
        <dbReference type="ARBA" id="ARBA00008857"/>
    </source>
</evidence>
<protein>
    <submittedName>
        <fullName evidence="8">Site-specific integrase</fullName>
    </submittedName>
</protein>
<sequence>MEEIIQELRQCGRIRTSETYASALSSFSRFRNGADLPLDAMTPALLASYEAYLCARGLSPNSTSFYMRILRAVYNRAVDRGLTEQKYPFRAVYTGVGRTRKRAISMPLLRRISRLPLVKGSPLDFARDMFLFSFYTRGMPFVDMAYLRRSDLSHGMLEYRRRKTGQLLRVRWETCMQQLLDKYPLRPETGYLLPIITDAHADQRRQYILASHKVNRNLKSVGQMAGAEQPLSMYVARHTWATAARNRHIPLSVISDGLGHDSENTTRIYLDSIDNAEIDKANRLILNALWK</sequence>
<dbReference type="InterPro" id="IPR044068">
    <property type="entry name" value="CB"/>
</dbReference>
<reference evidence="8" key="2">
    <citation type="journal article" date="2021" name="PeerJ">
        <title>Extensive microbial diversity within the chicken gut microbiome revealed by metagenomics and culture.</title>
        <authorList>
            <person name="Gilroy R."/>
            <person name="Ravi A."/>
            <person name="Getino M."/>
            <person name="Pursley I."/>
            <person name="Horton D.L."/>
            <person name="Alikhan N.F."/>
            <person name="Baker D."/>
            <person name="Gharbi K."/>
            <person name="Hall N."/>
            <person name="Watson M."/>
            <person name="Adriaenssens E.M."/>
            <person name="Foster-Nyarko E."/>
            <person name="Jarju S."/>
            <person name="Secka A."/>
            <person name="Antonio M."/>
            <person name="Oren A."/>
            <person name="Chaudhuri R.R."/>
            <person name="La Ragione R."/>
            <person name="Hildebrand F."/>
            <person name="Pallen M.J."/>
        </authorList>
    </citation>
    <scope>NUCLEOTIDE SEQUENCE</scope>
    <source>
        <strain evidence="8">B3-1481</strain>
    </source>
</reference>
<dbReference type="Gene3D" id="1.10.443.10">
    <property type="entry name" value="Intergrase catalytic core"/>
    <property type="match status" value="1"/>
</dbReference>
<dbReference type="PANTHER" id="PTHR30349">
    <property type="entry name" value="PHAGE INTEGRASE-RELATED"/>
    <property type="match status" value="1"/>
</dbReference>
<proteinExistence type="inferred from homology"/>
<comment type="similarity">
    <text evidence="1">Belongs to the 'phage' integrase family.</text>
</comment>
<feature type="domain" description="Tyr recombinase" evidence="6">
    <location>
        <begin position="99"/>
        <end position="283"/>
    </location>
</feature>
<evidence type="ECO:0000313" key="9">
    <source>
        <dbReference type="Proteomes" id="UP000823769"/>
    </source>
</evidence>
<dbReference type="AlphaFoldDB" id="A0A9D9NP10"/>
<keyword evidence="4" id="KW-0233">DNA recombination</keyword>
<dbReference type="PROSITE" id="PS51898">
    <property type="entry name" value="TYR_RECOMBINASE"/>
    <property type="match status" value="1"/>
</dbReference>
<keyword evidence="3 5" id="KW-0238">DNA-binding</keyword>
<dbReference type="InterPro" id="IPR013762">
    <property type="entry name" value="Integrase-like_cat_sf"/>
</dbReference>
<dbReference type="Proteomes" id="UP000823769">
    <property type="component" value="Unassembled WGS sequence"/>
</dbReference>
<dbReference type="InterPro" id="IPR011010">
    <property type="entry name" value="DNA_brk_join_enz"/>
</dbReference>
<dbReference type="Pfam" id="PF00589">
    <property type="entry name" value="Phage_integrase"/>
    <property type="match status" value="1"/>
</dbReference>
<dbReference type="GO" id="GO:0003677">
    <property type="term" value="F:DNA binding"/>
    <property type="evidence" value="ECO:0007669"/>
    <property type="project" value="UniProtKB-UniRule"/>
</dbReference>
<organism evidence="8 9">
    <name type="scientific">Candidatus Cryptobacteroides avistercoris</name>
    <dbReference type="NCBI Taxonomy" id="2840758"/>
    <lineage>
        <taxon>Bacteria</taxon>
        <taxon>Pseudomonadati</taxon>
        <taxon>Bacteroidota</taxon>
        <taxon>Bacteroidia</taxon>
        <taxon>Bacteroidales</taxon>
        <taxon>Candidatus Cryptobacteroides</taxon>
    </lineage>
</organism>
<dbReference type="InterPro" id="IPR025269">
    <property type="entry name" value="SAM-like_dom"/>
</dbReference>
<comment type="caution">
    <text evidence="8">The sequence shown here is derived from an EMBL/GenBank/DDBJ whole genome shotgun (WGS) entry which is preliminary data.</text>
</comment>
<dbReference type="CDD" id="cd01185">
    <property type="entry name" value="INTN1_C_like"/>
    <property type="match status" value="1"/>
</dbReference>
<evidence type="ECO:0000313" key="8">
    <source>
        <dbReference type="EMBL" id="MBO8480829.1"/>
    </source>
</evidence>
<accession>A0A9D9NP10</accession>
<dbReference type="PROSITE" id="PS51900">
    <property type="entry name" value="CB"/>
    <property type="match status" value="1"/>
</dbReference>
<dbReference type="InterPro" id="IPR010998">
    <property type="entry name" value="Integrase_recombinase_N"/>
</dbReference>
<evidence type="ECO:0000256" key="5">
    <source>
        <dbReference type="PROSITE-ProRule" id="PRU01248"/>
    </source>
</evidence>